<name>A0A1X2H1F6_SYNRA</name>
<dbReference type="OrthoDB" id="407325at2759"/>
<protein>
    <submittedName>
        <fullName evidence="1">Uncharacterized protein</fullName>
    </submittedName>
</protein>
<evidence type="ECO:0000313" key="1">
    <source>
        <dbReference type="EMBL" id="ORY91202.1"/>
    </source>
</evidence>
<proteinExistence type="predicted"/>
<dbReference type="AlphaFoldDB" id="A0A1X2H1F6"/>
<dbReference type="Gene3D" id="3.40.50.150">
    <property type="entry name" value="Vaccinia Virus protein VP39"/>
    <property type="match status" value="1"/>
</dbReference>
<dbReference type="EMBL" id="MCGN01000011">
    <property type="protein sequence ID" value="ORY91202.1"/>
    <property type="molecule type" value="Genomic_DNA"/>
</dbReference>
<reference evidence="1 2" key="1">
    <citation type="submission" date="2016-07" db="EMBL/GenBank/DDBJ databases">
        <title>Pervasive Adenine N6-methylation of Active Genes in Fungi.</title>
        <authorList>
            <consortium name="DOE Joint Genome Institute"/>
            <person name="Mondo S.J."/>
            <person name="Dannebaum R.O."/>
            <person name="Kuo R.C."/>
            <person name="Labutti K."/>
            <person name="Haridas S."/>
            <person name="Kuo A."/>
            <person name="Salamov A."/>
            <person name="Ahrendt S.R."/>
            <person name="Lipzen A."/>
            <person name="Sullivan W."/>
            <person name="Andreopoulos W.B."/>
            <person name="Clum A."/>
            <person name="Lindquist E."/>
            <person name="Daum C."/>
            <person name="Ramamoorthy G.K."/>
            <person name="Gryganskyi A."/>
            <person name="Culley D."/>
            <person name="Magnuson J.K."/>
            <person name="James T.Y."/>
            <person name="O'Malley M.A."/>
            <person name="Stajich J.E."/>
            <person name="Spatafora J.W."/>
            <person name="Visel A."/>
            <person name="Grigoriev I.V."/>
        </authorList>
    </citation>
    <scope>NUCLEOTIDE SEQUENCE [LARGE SCALE GENOMIC DNA]</scope>
    <source>
        <strain evidence="1 2">NRRL 2496</strain>
    </source>
</reference>
<dbReference type="InterPro" id="IPR029063">
    <property type="entry name" value="SAM-dependent_MTases_sf"/>
</dbReference>
<evidence type="ECO:0000313" key="2">
    <source>
        <dbReference type="Proteomes" id="UP000242180"/>
    </source>
</evidence>
<organism evidence="1 2">
    <name type="scientific">Syncephalastrum racemosum</name>
    <name type="common">Filamentous fungus</name>
    <dbReference type="NCBI Taxonomy" id="13706"/>
    <lineage>
        <taxon>Eukaryota</taxon>
        <taxon>Fungi</taxon>
        <taxon>Fungi incertae sedis</taxon>
        <taxon>Mucoromycota</taxon>
        <taxon>Mucoromycotina</taxon>
        <taxon>Mucoromycetes</taxon>
        <taxon>Mucorales</taxon>
        <taxon>Syncephalastraceae</taxon>
        <taxon>Syncephalastrum</taxon>
    </lineage>
</organism>
<keyword evidence="2" id="KW-1185">Reference proteome</keyword>
<gene>
    <name evidence="1" type="ORF">BCR43DRAFT_498698</name>
</gene>
<accession>A0A1X2H1F6</accession>
<sequence>MAETAVKSVKRVDYKDAVSGDQLTIYMEEVMDAAYGCYVWPSALVMADFCWYHRNHFRDCTVLEIGAGARSHGRCNPPDTDQ</sequence>
<dbReference type="Proteomes" id="UP000242180">
    <property type="component" value="Unassembled WGS sequence"/>
</dbReference>
<comment type="caution">
    <text evidence="1">The sequence shown here is derived from an EMBL/GenBank/DDBJ whole genome shotgun (WGS) entry which is preliminary data.</text>
</comment>
<dbReference type="InParanoid" id="A0A1X2H1F6"/>